<proteinExistence type="predicted"/>
<dbReference type="SUPFAM" id="SSF50978">
    <property type="entry name" value="WD40 repeat-like"/>
    <property type="match status" value="1"/>
</dbReference>
<dbReference type="Pfam" id="PF12937">
    <property type="entry name" value="F-box-like"/>
    <property type="match status" value="1"/>
</dbReference>
<dbReference type="AlphaFoldDB" id="A0A5E4R610"/>
<sequence>MKINAYILRKIKLTMSMCKLICLENLPSEILFQIFKQLSLQDIRSVMLSCKTFYNLIISDNLLWKYLFRKKLIVHSPNNPRITLTWYNKCRISQNWRKGIFRSMTIIHYTRSYMPMLQMFPEVLYVSVGSKLKCYSTNIGLHNKLLWSLDVPNARRYDVRTKDISRFTVKENLIVCGKNDGSAAIFEIFEAKRKPRLLKHIKNCHGDGNVVTAVEVIDHLLVTGGEICMNTNTAEDPYRSITDIHWHNQNEIVYVTFTGSIHLFDIRTGTITYETKDPIDASLHCVRTDKERAIVVGSSQFSHCVLYDLRSTRHVQEKYSPVYSLDFDSTKLLTTGNKGVTMLRFNVNPRTTIVQDYSQAFRYSKRHTYIRRNLQR</sequence>
<dbReference type="PANTHER" id="PTHR14381">
    <property type="entry name" value="DACTYLIN"/>
    <property type="match status" value="1"/>
</dbReference>
<dbReference type="CDD" id="cd09917">
    <property type="entry name" value="F-box_SF"/>
    <property type="match status" value="1"/>
</dbReference>
<dbReference type="InterPro" id="IPR036047">
    <property type="entry name" value="F-box-like_dom_sf"/>
</dbReference>
<reference evidence="2 3" key="1">
    <citation type="submission" date="2017-07" db="EMBL/GenBank/DDBJ databases">
        <authorList>
            <person name="Talla V."/>
            <person name="Backstrom N."/>
        </authorList>
    </citation>
    <scope>NUCLEOTIDE SEQUENCE [LARGE SCALE GENOMIC DNA]</scope>
</reference>
<evidence type="ECO:0000259" key="1">
    <source>
        <dbReference type="PROSITE" id="PS50181"/>
    </source>
</evidence>
<organism evidence="2 3">
    <name type="scientific">Leptidea sinapis</name>
    <dbReference type="NCBI Taxonomy" id="189913"/>
    <lineage>
        <taxon>Eukaryota</taxon>
        <taxon>Metazoa</taxon>
        <taxon>Ecdysozoa</taxon>
        <taxon>Arthropoda</taxon>
        <taxon>Hexapoda</taxon>
        <taxon>Insecta</taxon>
        <taxon>Pterygota</taxon>
        <taxon>Neoptera</taxon>
        <taxon>Endopterygota</taxon>
        <taxon>Lepidoptera</taxon>
        <taxon>Glossata</taxon>
        <taxon>Ditrysia</taxon>
        <taxon>Papilionoidea</taxon>
        <taxon>Pieridae</taxon>
        <taxon>Dismorphiinae</taxon>
        <taxon>Leptidea</taxon>
    </lineage>
</organism>
<dbReference type="PROSITE" id="PS50181">
    <property type="entry name" value="FBOX"/>
    <property type="match status" value="1"/>
</dbReference>
<accession>A0A5E4R610</accession>
<dbReference type="GO" id="GO:0031146">
    <property type="term" value="P:SCF-dependent proteasomal ubiquitin-dependent protein catabolic process"/>
    <property type="evidence" value="ECO:0007669"/>
    <property type="project" value="TreeGrafter"/>
</dbReference>
<dbReference type="EMBL" id="FZQP02006979">
    <property type="protein sequence ID" value="VVD05475.1"/>
    <property type="molecule type" value="Genomic_DNA"/>
</dbReference>
<dbReference type="SMART" id="SM00256">
    <property type="entry name" value="FBOX"/>
    <property type="match status" value="1"/>
</dbReference>
<dbReference type="InterPro" id="IPR052301">
    <property type="entry name" value="SCF_F-box/WD-repeat"/>
</dbReference>
<dbReference type="InterPro" id="IPR036322">
    <property type="entry name" value="WD40_repeat_dom_sf"/>
</dbReference>
<protein>
    <recommendedName>
        <fullName evidence="1">F-box domain-containing protein</fullName>
    </recommendedName>
</protein>
<keyword evidence="3" id="KW-1185">Reference proteome</keyword>
<dbReference type="Gene3D" id="2.130.10.10">
    <property type="entry name" value="YVTN repeat-like/Quinoprotein amine dehydrogenase"/>
    <property type="match status" value="1"/>
</dbReference>
<dbReference type="Proteomes" id="UP000324832">
    <property type="component" value="Unassembled WGS sequence"/>
</dbReference>
<feature type="domain" description="F-box" evidence="1">
    <location>
        <begin position="20"/>
        <end position="67"/>
    </location>
</feature>
<dbReference type="Gene3D" id="1.20.1280.50">
    <property type="match status" value="1"/>
</dbReference>
<dbReference type="InterPro" id="IPR001810">
    <property type="entry name" value="F-box_dom"/>
</dbReference>
<evidence type="ECO:0000313" key="3">
    <source>
        <dbReference type="Proteomes" id="UP000324832"/>
    </source>
</evidence>
<dbReference type="GO" id="GO:0019005">
    <property type="term" value="C:SCF ubiquitin ligase complex"/>
    <property type="evidence" value="ECO:0007669"/>
    <property type="project" value="TreeGrafter"/>
</dbReference>
<name>A0A5E4R610_9NEOP</name>
<dbReference type="SUPFAM" id="SSF81383">
    <property type="entry name" value="F-box domain"/>
    <property type="match status" value="1"/>
</dbReference>
<evidence type="ECO:0000313" key="2">
    <source>
        <dbReference type="EMBL" id="VVD05475.1"/>
    </source>
</evidence>
<dbReference type="PANTHER" id="PTHR14381:SF1">
    <property type="entry name" value="F-BOX_WD REPEAT-CONTAINING PROTEIN 4"/>
    <property type="match status" value="1"/>
</dbReference>
<dbReference type="InterPro" id="IPR015943">
    <property type="entry name" value="WD40/YVTN_repeat-like_dom_sf"/>
</dbReference>
<gene>
    <name evidence="2" type="ORF">LSINAPIS_LOCUS15005</name>
</gene>